<name>A0A9Y2BAC8_9SPHN</name>
<evidence type="ECO:0000313" key="2">
    <source>
        <dbReference type="Proteomes" id="UP001231445"/>
    </source>
</evidence>
<organism evidence="1 2">
    <name type="scientific">Altererythrobacter rubellus</name>
    <dbReference type="NCBI Taxonomy" id="2173831"/>
    <lineage>
        <taxon>Bacteria</taxon>
        <taxon>Pseudomonadati</taxon>
        <taxon>Pseudomonadota</taxon>
        <taxon>Alphaproteobacteria</taxon>
        <taxon>Sphingomonadales</taxon>
        <taxon>Erythrobacteraceae</taxon>
        <taxon>Altererythrobacter</taxon>
    </lineage>
</organism>
<accession>A0A9Y2BAC8</accession>
<sequence>MNKGNKGRLFISLIGLGGLAACSGGEPAIDGRYENRDDLPSVLVRDLDVYKLVGGEEYVRVPVADSSIWGETEKIYQGSTDKIAFDIIIYYRGNNLFYKALGALARDEEGELKPADFDVLKSAVDKTSSIIFEFGYSGELGGAEQFLPLRNVYVEPSSYSRILRGKDNLGKDLVIFEYTGVVGEVVPSVFEKIDTVDVKWNDADPEYGYNY</sequence>
<evidence type="ECO:0000313" key="1">
    <source>
        <dbReference type="EMBL" id="WIW95915.1"/>
    </source>
</evidence>
<dbReference type="RefSeq" id="WP_285976227.1">
    <property type="nucleotide sequence ID" value="NZ_CP127221.1"/>
</dbReference>
<proteinExistence type="predicted"/>
<reference evidence="1 2" key="1">
    <citation type="submission" date="2023-06" db="EMBL/GenBank/DDBJ databases">
        <title>Altererythrobacter rubellus NBRC 112769 genome.</title>
        <authorList>
            <person name="Zhang K."/>
        </authorList>
    </citation>
    <scope>NUCLEOTIDE SEQUENCE [LARGE SCALE GENOMIC DNA]</scope>
    <source>
        <strain evidence="1 2">NBRC 112769</strain>
    </source>
</reference>
<dbReference type="Proteomes" id="UP001231445">
    <property type="component" value="Chromosome"/>
</dbReference>
<dbReference type="KEGG" id="arue:QQX03_02065"/>
<dbReference type="PROSITE" id="PS51257">
    <property type="entry name" value="PROKAR_LIPOPROTEIN"/>
    <property type="match status" value="1"/>
</dbReference>
<evidence type="ECO:0008006" key="3">
    <source>
        <dbReference type="Google" id="ProtNLM"/>
    </source>
</evidence>
<dbReference type="AlphaFoldDB" id="A0A9Y2BAC8"/>
<protein>
    <recommendedName>
        <fullName evidence="3">Lipoprotein</fullName>
    </recommendedName>
</protein>
<dbReference type="EMBL" id="CP127221">
    <property type="protein sequence ID" value="WIW95915.1"/>
    <property type="molecule type" value="Genomic_DNA"/>
</dbReference>
<keyword evidence="2" id="KW-1185">Reference proteome</keyword>
<gene>
    <name evidence="1" type="ORF">QQX03_02065</name>
</gene>